<dbReference type="Proteomes" id="UP000242520">
    <property type="component" value="Unassembled WGS sequence"/>
</dbReference>
<reference evidence="2" key="1">
    <citation type="submission" date="2016-11" db="EMBL/GenBank/DDBJ databases">
        <authorList>
            <person name="Varghese N."/>
            <person name="Submissions S."/>
        </authorList>
    </citation>
    <scope>NUCLEOTIDE SEQUENCE [LARGE SCALE GENOMIC DNA]</scope>
    <source>
        <strain evidence="2">DSM 15285</strain>
    </source>
</reference>
<sequence length="77" mass="9298">MNYFKTDLKDKKVRVRVLDINLSFEGVVEHVTHFYMYLTNCKLEDVKDCILENRYFFKINDNEIILNSDGKYELEII</sequence>
<evidence type="ECO:0000313" key="1">
    <source>
        <dbReference type="EMBL" id="SHH02949.1"/>
    </source>
</evidence>
<organism evidence="1 2">
    <name type="scientific">Tepidibacter thalassicus DSM 15285</name>
    <dbReference type="NCBI Taxonomy" id="1123350"/>
    <lineage>
        <taxon>Bacteria</taxon>
        <taxon>Bacillati</taxon>
        <taxon>Bacillota</taxon>
        <taxon>Clostridia</taxon>
        <taxon>Peptostreptococcales</taxon>
        <taxon>Peptostreptococcaceae</taxon>
        <taxon>Tepidibacter</taxon>
    </lineage>
</organism>
<name>A0A1M5PMZ5_9FIRM</name>
<evidence type="ECO:0000313" key="2">
    <source>
        <dbReference type="Proteomes" id="UP000242520"/>
    </source>
</evidence>
<protein>
    <submittedName>
        <fullName evidence="1">Uncharacterized protein</fullName>
    </submittedName>
</protein>
<dbReference type="STRING" id="1123350.SAMN02744040_00585"/>
<keyword evidence="2" id="KW-1185">Reference proteome</keyword>
<proteinExistence type="predicted"/>
<accession>A0A1M5PMZ5</accession>
<dbReference type="RefSeq" id="WP_072723425.1">
    <property type="nucleotide sequence ID" value="NZ_FQXH01000006.1"/>
</dbReference>
<dbReference type="AlphaFoldDB" id="A0A1M5PMZ5"/>
<dbReference type="EMBL" id="FQXH01000006">
    <property type="protein sequence ID" value="SHH02949.1"/>
    <property type="molecule type" value="Genomic_DNA"/>
</dbReference>
<gene>
    <name evidence="1" type="ORF">SAMN02744040_00585</name>
</gene>